<sequence length="220" mass="23293">MLASSLVILAAALNLASASPVQKIVGSITCTNNDTAPLIVGNLISLGPSGIPRKASFQGAEDGQSRLELSTSIDGTPSPDYPQFAFRYCDSRTMPSAVGAVGDSNEVTYYGQLSPNGHRQKCVAAETVGSSEPSPLISDACYTIDDSGLIQQWWSFTTSDDGEPQSGTLNFIGHTNSTEEETIFYGFTNTYDAASDAHLVELVYSNQSQPNTGYTLSLQA</sequence>
<feature type="signal peptide" evidence="1">
    <location>
        <begin position="1"/>
        <end position="18"/>
    </location>
</feature>
<reference evidence="2" key="1">
    <citation type="journal article" date="2023" name="PhytoFront">
        <title>Draft Genome Resources of Seven Strains of Tilletia horrida, Causal Agent of Kernel Smut of Rice.</title>
        <authorList>
            <person name="Khanal S."/>
            <person name="Antony Babu S."/>
            <person name="Zhou X.G."/>
        </authorList>
    </citation>
    <scope>NUCLEOTIDE SEQUENCE</scope>
    <source>
        <strain evidence="2">TX6</strain>
    </source>
</reference>
<keyword evidence="3" id="KW-1185">Reference proteome</keyword>
<keyword evidence="1" id="KW-0732">Signal</keyword>
<evidence type="ECO:0000313" key="3">
    <source>
        <dbReference type="Proteomes" id="UP001176517"/>
    </source>
</evidence>
<organism evidence="2 3">
    <name type="scientific">Tilletia horrida</name>
    <dbReference type="NCBI Taxonomy" id="155126"/>
    <lineage>
        <taxon>Eukaryota</taxon>
        <taxon>Fungi</taxon>
        <taxon>Dikarya</taxon>
        <taxon>Basidiomycota</taxon>
        <taxon>Ustilaginomycotina</taxon>
        <taxon>Exobasidiomycetes</taxon>
        <taxon>Tilletiales</taxon>
        <taxon>Tilletiaceae</taxon>
        <taxon>Tilletia</taxon>
    </lineage>
</organism>
<dbReference type="EMBL" id="JAPDMZ010000061">
    <property type="protein sequence ID" value="KAK0552559.1"/>
    <property type="molecule type" value="Genomic_DNA"/>
</dbReference>
<accession>A0AAN6GSX5</accession>
<evidence type="ECO:0000313" key="2">
    <source>
        <dbReference type="EMBL" id="KAK0552559.1"/>
    </source>
</evidence>
<feature type="chain" id="PRO_5042811932" evidence="1">
    <location>
        <begin position="19"/>
        <end position="220"/>
    </location>
</feature>
<dbReference type="Proteomes" id="UP001176517">
    <property type="component" value="Unassembled WGS sequence"/>
</dbReference>
<comment type="caution">
    <text evidence="2">The sequence shown here is derived from an EMBL/GenBank/DDBJ whole genome shotgun (WGS) entry which is preliminary data.</text>
</comment>
<proteinExistence type="predicted"/>
<name>A0AAN6GSX5_9BASI</name>
<dbReference type="AlphaFoldDB" id="A0AAN6GSX5"/>
<gene>
    <name evidence="2" type="ORF">OC846_002851</name>
</gene>
<protein>
    <submittedName>
        <fullName evidence="2">Uncharacterized protein</fullName>
    </submittedName>
</protein>
<evidence type="ECO:0000256" key="1">
    <source>
        <dbReference type="SAM" id="SignalP"/>
    </source>
</evidence>